<dbReference type="SMR" id="A0A482X2G5"/>
<name>A0A482X2G5_LAOST</name>
<sequence length="281" mass="33366">MNVFRPGAWKKITAVGSRFYKARDIEVGQQPIPTDIDTEFEKIKWKRDYDEKETTFLKLYKAFRLKKDDKPRTMLLLDDFMYDNVRLWVKKFRKENQIKTQCYRVDRHETLGNELAIAHFIVYRGGRVKFYGHDHWIQSVKNEDDYESLPKVFDPTMFVEAIDAQGLELIYEAFENLRGLARLRWLSLDNSPLIDDWCLDKITCELRNTLEYLDISNCKRITYRGLTCLYKMEKLKTLKVENIADSIEFQLACLELEEANPGLKIEGVEYMEPEQNESKNQ</sequence>
<organism evidence="1 2">
    <name type="scientific">Laodelphax striatellus</name>
    <name type="common">Small brown planthopper</name>
    <name type="synonym">Delphax striatella</name>
    <dbReference type="NCBI Taxonomy" id="195883"/>
    <lineage>
        <taxon>Eukaryota</taxon>
        <taxon>Metazoa</taxon>
        <taxon>Ecdysozoa</taxon>
        <taxon>Arthropoda</taxon>
        <taxon>Hexapoda</taxon>
        <taxon>Insecta</taxon>
        <taxon>Pterygota</taxon>
        <taxon>Neoptera</taxon>
        <taxon>Paraneoptera</taxon>
        <taxon>Hemiptera</taxon>
        <taxon>Auchenorrhyncha</taxon>
        <taxon>Fulgoroidea</taxon>
        <taxon>Delphacidae</taxon>
        <taxon>Criomorphinae</taxon>
        <taxon>Laodelphax</taxon>
    </lineage>
</organism>
<keyword evidence="2" id="KW-1185">Reference proteome</keyword>
<gene>
    <name evidence="1" type="ORF">LSTR_LSTR002468</name>
</gene>
<evidence type="ECO:0000313" key="1">
    <source>
        <dbReference type="EMBL" id="RZF40065.1"/>
    </source>
</evidence>
<dbReference type="InParanoid" id="A0A482X2G5"/>
<dbReference type="OrthoDB" id="1708588at2759"/>
<comment type="caution">
    <text evidence="1">The sequence shown here is derived from an EMBL/GenBank/DDBJ whole genome shotgun (WGS) entry which is preliminary data.</text>
</comment>
<dbReference type="AlphaFoldDB" id="A0A482X2G5"/>
<protein>
    <submittedName>
        <fullName evidence="1">Uncharacterized protein</fullName>
    </submittedName>
</protein>
<dbReference type="SUPFAM" id="SSF52047">
    <property type="entry name" value="RNI-like"/>
    <property type="match status" value="1"/>
</dbReference>
<evidence type="ECO:0000313" key="2">
    <source>
        <dbReference type="Proteomes" id="UP000291343"/>
    </source>
</evidence>
<proteinExistence type="predicted"/>
<dbReference type="InterPro" id="IPR032675">
    <property type="entry name" value="LRR_dom_sf"/>
</dbReference>
<reference evidence="1 2" key="1">
    <citation type="journal article" date="2017" name="Gigascience">
        <title>Genome sequence of the small brown planthopper, Laodelphax striatellus.</title>
        <authorList>
            <person name="Zhu J."/>
            <person name="Jiang F."/>
            <person name="Wang X."/>
            <person name="Yang P."/>
            <person name="Bao Y."/>
            <person name="Zhao W."/>
            <person name="Wang W."/>
            <person name="Lu H."/>
            <person name="Wang Q."/>
            <person name="Cui N."/>
            <person name="Li J."/>
            <person name="Chen X."/>
            <person name="Luo L."/>
            <person name="Yu J."/>
            <person name="Kang L."/>
            <person name="Cui F."/>
        </authorList>
    </citation>
    <scope>NUCLEOTIDE SEQUENCE [LARGE SCALE GENOMIC DNA]</scope>
    <source>
        <strain evidence="1">Lst14</strain>
    </source>
</reference>
<dbReference type="EMBL" id="QKKF02019433">
    <property type="protein sequence ID" value="RZF40065.1"/>
    <property type="molecule type" value="Genomic_DNA"/>
</dbReference>
<dbReference type="Proteomes" id="UP000291343">
    <property type="component" value="Unassembled WGS sequence"/>
</dbReference>
<dbReference type="Gene3D" id="3.80.10.10">
    <property type="entry name" value="Ribonuclease Inhibitor"/>
    <property type="match status" value="1"/>
</dbReference>
<dbReference type="STRING" id="195883.A0A482X2G5"/>
<accession>A0A482X2G5</accession>
<dbReference type="FunCoup" id="A0A482X2G5">
    <property type="interactions" value="915"/>
</dbReference>